<comment type="caution">
    <text evidence="2">The sequence shown here is derived from an EMBL/GenBank/DDBJ whole genome shotgun (WGS) entry which is preliminary data.</text>
</comment>
<reference evidence="3" key="1">
    <citation type="submission" date="2023-07" db="EMBL/GenBank/DDBJ databases">
        <title>30 novel species of actinomycetes from the DSMZ collection.</title>
        <authorList>
            <person name="Nouioui I."/>
        </authorList>
    </citation>
    <scope>NUCLEOTIDE SEQUENCE [LARGE SCALE GENOMIC DNA]</scope>
    <source>
        <strain evidence="3">DSM 44938</strain>
    </source>
</reference>
<gene>
    <name evidence="2" type="ORF">RM590_07915</name>
</gene>
<keyword evidence="3" id="KW-1185">Reference proteome</keyword>
<evidence type="ECO:0000313" key="3">
    <source>
        <dbReference type="Proteomes" id="UP001183246"/>
    </source>
</evidence>
<protein>
    <recommendedName>
        <fullName evidence="4">Vegetative cell wall protein gp1</fullName>
    </recommendedName>
</protein>
<dbReference type="EMBL" id="JAVREL010000003">
    <property type="protein sequence ID" value="MDT0342551.1"/>
    <property type="molecule type" value="Genomic_DNA"/>
</dbReference>
<organism evidence="2 3">
    <name type="scientific">Streptomyces litchfieldiae</name>
    <dbReference type="NCBI Taxonomy" id="3075543"/>
    <lineage>
        <taxon>Bacteria</taxon>
        <taxon>Bacillati</taxon>
        <taxon>Actinomycetota</taxon>
        <taxon>Actinomycetes</taxon>
        <taxon>Kitasatosporales</taxon>
        <taxon>Streptomycetaceae</taxon>
        <taxon>Streptomyces</taxon>
    </lineage>
</organism>
<sequence length="296" mass="32134">MTTGLLSELGRRIAERWVALLVLPGLVFTATAAAAFSLGHGDWAELDLLRDRLADLGAGSGAGAQPGSVRTALLLTGVVAASAASAFVARALGAPFEALLLGRWPRVLRRPAAALTRRRRAAWRALDERYETARAAGADGHHLGELADDRNRLALAEPRHPTWTGDRMHAPATRVEREYHLDLAAAWPRLWLLLPDSSREPLAAARQRFDEANALGGWAVLYTALGALWWPGALLGLSIGYVARRRARVAADGYAELVEAAVDVHLHELIEHFDDATRPVRPQAGARVTERFRKAT</sequence>
<accession>A0ABU2MLR0</accession>
<proteinExistence type="predicted"/>
<keyword evidence="1" id="KW-0812">Transmembrane</keyword>
<evidence type="ECO:0000313" key="2">
    <source>
        <dbReference type="EMBL" id="MDT0342551.1"/>
    </source>
</evidence>
<evidence type="ECO:0000256" key="1">
    <source>
        <dbReference type="SAM" id="Phobius"/>
    </source>
</evidence>
<keyword evidence="1" id="KW-0472">Membrane</keyword>
<feature type="transmembrane region" description="Helical" evidence="1">
    <location>
        <begin position="17"/>
        <end position="38"/>
    </location>
</feature>
<name>A0ABU2MLR0_9ACTN</name>
<keyword evidence="1" id="KW-1133">Transmembrane helix</keyword>
<dbReference type="Proteomes" id="UP001183246">
    <property type="component" value="Unassembled WGS sequence"/>
</dbReference>
<evidence type="ECO:0008006" key="4">
    <source>
        <dbReference type="Google" id="ProtNLM"/>
    </source>
</evidence>
<dbReference type="RefSeq" id="WP_311703673.1">
    <property type="nucleotide sequence ID" value="NZ_JAVREL010000003.1"/>
</dbReference>